<dbReference type="RefSeq" id="XP_070851625.1">
    <property type="nucleotide sequence ID" value="XM_070995524.1"/>
</dbReference>
<accession>A0ABM4TNT2</accession>
<dbReference type="Proteomes" id="UP001652628">
    <property type="component" value="Chromosome 3"/>
</dbReference>
<evidence type="ECO:0000313" key="1">
    <source>
        <dbReference type="Proteomes" id="UP001652628"/>
    </source>
</evidence>
<reference evidence="2" key="1">
    <citation type="submission" date="2025-08" db="UniProtKB">
        <authorList>
            <consortium name="RefSeq"/>
        </authorList>
    </citation>
    <scope>IDENTIFICATION</scope>
</reference>
<evidence type="ECO:0000313" key="2">
    <source>
        <dbReference type="RefSeq" id="XP_070851625.1"/>
    </source>
</evidence>
<name>A0ABM4TNT2_DROSZ</name>
<keyword evidence="1" id="KW-1185">Reference proteome</keyword>
<sequence length="49" mass="5728">MFGNWKLAATFRPLGRLRWLMEGSRPGYLRLALSAKRSAIGLHLENRWE</sequence>
<dbReference type="GeneID" id="139352882"/>
<proteinExistence type="predicted"/>
<protein>
    <submittedName>
        <fullName evidence="2">Uncharacterized protein</fullName>
    </submittedName>
</protein>
<gene>
    <name evidence="2" type="primary">LOC139352882</name>
</gene>
<organism evidence="1 2">
    <name type="scientific">Drosophila suzukii</name>
    <name type="common">Spotted-wing drosophila fruit fly</name>
    <dbReference type="NCBI Taxonomy" id="28584"/>
    <lineage>
        <taxon>Eukaryota</taxon>
        <taxon>Metazoa</taxon>
        <taxon>Ecdysozoa</taxon>
        <taxon>Arthropoda</taxon>
        <taxon>Hexapoda</taxon>
        <taxon>Insecta</taxon>
        <taxon>Pterygota</taxon>
        <taxon>Neoptera</taxon>
        <taxon>Endopterygota</taxon>
        <taxon>Diptera</taxon>
        <taxon>Brachycera</taxon>
        <taxon>Muscomorpha</taxon>
        <taxon>Ephydroidea</taxon>
        <taxon>Drosophilidae</taxon>
        <taxon>Drosophila</taxon>
        <taxon>Sophophora</taxon>
    </lineage>
</organism>